<dbReference type="InterPro" id="IPR036249">
    <property type="entry name" value="Thioredoxin-like_sf"/>
</dbReference>
<feature type="domain" description="Thioredoxin" evidence="7">
    <location>
        <begin position="59"/>
        <end position="247"/>
    </location>
</feature>
<evidence type="ECO:0000313" key="8">
    <source>
        <dbReference type="EMBL" id="MDT8898815.1"/>
    </source>
</evidence>
<keyword evidence="6" id="KW-0812">Transmembrane</keyword>
<organism evidence="8 9">
    <name type="scientific">Thermanaerothrix solaris</name>
    <dbReference type="NCBI Taxonomy" id="3058434"/>
    <lineage>
        <taxon>Bacteria</taxon>
        <taxon>Bacillati</taxon>
        <taxon>Chloroflexota</taxon>
        <taxon>Anaerolineae</taxon>
        <taxon>Anaerolineales</taxon>
        <taxon>Anaerolineaceae</taxon>
        <taxon>Thermanaerothrix</taxon>
    </lineage>
</organism>
<keyword evidence="6" id="KW-0472">Membrane</keyword>
<dbReference type="PANTHER" id="PTHR13887:SF14">
    <property type="entry name" value="DISULFIDE BOND FORMATION PROTEIN D"/>
    <property type="match status" value="1"/>
</dbReference>
<dbReference type="SUPFAM" id="SSF52833">
    <property type="entry name" value="Thioredoxin-like"/>
    <property type="match status" value="1"/>
</dbReference>
<evidence type="ECO:0000256" key="1">
    <source>
        <dbReference type="ARBA" id="ARBA00005791"/>
    </source>
</evidence>
<evidence type="ECO:0000256" key="6">
    <source>
        <dbReference type="SAM" id="Phobius"/>
    </source>
</evidence>
<reference evidence="8 9" key="1">
    <citation type="submission" date="2023-07" db="EMBL/GenBank/DDBJ databases">
        <title>Novel species of Thermanaerothrix with wide hydrolytic capabilities.</title>
        <authorList>
            <person name="Zayulina K.S."/>
            <person name="Podosokorskaya O.A."/>
            <person name="Elcheninov A.G."/>
        </authorList>
    </citation>
    <scope>NUCLEOTIDE SEQUENCE [LARGE SCALE GENOMIC DNA]</scope>
    <source>
        <strain evidence="8 9">4228-RoL</strain>
    </source>
</reference>
<keyword evidence="5" id="KW-0676">Redox-active center</keyword>
<dbReference type="PROSITE" id="PS51352">
    <property type="entry name" value="THIOREDOXIN_2"/>
    <property type="match status" value="1"/>
</dbReference>
<protein>
    <submittedName>
        <fullName evidence="8">DsbA family protein</fullName>
    </submittedName>
</protein>
<dbReference type="InterPro" id="IPR013766">
    <property type="entry name" value="Thioredoxin_domain"/>
</dbReference>
<dbReference type="Proteomes" id="UP001254165">
    <property type="component" value="Unassembled WGS sequence"/>
</dbReference>
<evidence type="ECO:0000259" key="7">
    <source>
        <dbReference type="PROSITE" id="PS51352"/>
    </source>
</evidence>
<feature type="transmembrane region" description="Helical" evidence="6">
    <location>
        <begin position="28"/>
        <end position="50"/>
    </location>
</feature>
<sequence length="252" mass="28140">MNESPLPLETTSSPATSSAVISRKPLPWWGVLGLGLVVFLLGLAAGYGIWGRQVADLKAQLVAQQTEADAPRQVTRYDVPVDDDPVLGPENAPITIIEFSDFQCPYCQRWHVQVWPKIQAAYGDKVRLVYRDFPLYSIHPEAAPAAEAADCAHEQGKFWEFHDLLFSGRQELGRETYLAYAKRLNLNLDQFTTCLDERRYQAEVEGDYTYAADLGINSTPTFFINGIALIGAQPFEVFQQVIDLELAGKLSK</sequence>
<accession>A0ABU3NPN4</accession>
<evidence type="ECO:0000256" key="3">
    <source>
        <dbReference type="ARBA" id="ARBA00023002"/>
    </source>
</evidence>
<name>A0ABU3NPN4_9CHLR</name>
<comment type="similarity">
    <text evidence="1">Belongs to the thioredoxin family. DsbA subfamily.</text>
</comment>
<keyword evidence="9" id="KW-1185">Reference proteome</keyword>
<evidence type="ECO:0000256" key="5">
    <source>
        <dbReference type="ARBA" id="ARBA00023284"/>
    </source>
</evidence>
<dbReference type="InterPro" id="IPR012336">
    <property type="entry name" value="Thioredoxin-like_fold"/>
</dbReference>
<dbReference type="Gene3D" id="3.40.30.10">
    <property type="entry name" value="Glutaredoxin"/>
    <property type="match status" value="1"/>
</dbReference>
<dbReference type="Pfam" id="PF13462">
    <property type="entry name" value="Thioredoxin_4"/>
    <property type="match status" value="1"/>
</dbReference>
<dbReference type="RefSeq" id="WP_315625479.1">
    <property type="nucleotide sequence ID" value="NZ_JAUHMF010000002.1"/>
</dbReference>
<gene>
    <name evidence="8" type="ORF">QYE77_11135</name>
</gene>
<evidence type="ECO:0000313" key="9">
    <source>
        <dbReference type="Proteomes" id="UP001254165"/>
    </source>
</evidence>
<proteinExistence type="inferred from homology"/>
<dbReference type="EMBL" id="JAUHMF010000002">
    <property type="protein sequence ID" value="MDT8898815.1"/>
    <property type="molecule type" value="Genomic_DNA"/>
</dbReference>
<comment type="caution">
    <text evidence="8">The sequence shown here is derived from an EMBL/GenBank/DDBJ whole genome shotgun (WGS) entry which is preliminary data.</text>
</comment>
<keyword evidence="3" id="KW-0560">Oxidoreductase</keyword>
<evidence type="ECO:0000256" key="2">
    <source>
        <dbReference type="ARBA" id="ARBA00022729"/>
    </source>
</evidence>
<evidence type="ECO:0000256" key="4">
    <source>
        <dbReference type="ARBA" id="ARBA00023157"/>
    </source>
</evidence>
<dbReference type="PANTHER" id="PTHR13887">
    <property type="entry name" value="GLUTATHIONE S-TRANSFERASE KAPPA"/>
    <property type="match status" value="1"/>
</dbReference>
<keyword evidence="2" id="KW-0732">Signal</keyword>
<keyword evidence="6" id="KW-1133">Transmembrane helix</keyword>
<keyword evidence="4" id="KW-1015">Disulfide bond</keyword>